<comment type="function">
    <text evidence="5">Stores iron in a soluble, non-toxic, readily available form. Important for iron homeostasis. Has ferroxidase activity. Iron is taken up in the ferrous form and deposited as ferric hydroxides after oxidation.</text>
</comment>
<evidence type="ECO:0000256" key="9">
    <source>
        <dbReference type="SAM" id="MobiDB-lite"/>
    </source>
</evidence>
<comment type="catalytic activity">
    <reaction evidence="7 8">
        <text>4 Fe(2+) + O2 + 4 H(+) = 4 Fe(3+) + 2 H2O</text>
        <dbReference type="Rhea" id="RHEA:11148"/>
        <dbReference type="ChEBI" id="CHEBI:15377"/>
        <dbReference type="ChEBI" id="CHEBI:15378"/>
        <dbReference type="ChEBI" id="CHEBI:15379"/>
        <dbReference type="ChEBI" id="CHEBI:29033"/>
        <dbReference type="ChEBI" id="CHEBI:29034"/>
        <dbReference type="EC" id="1.16.3.1"/>
    </reaction>
</comment>
<keyword evidence="8" id="KW-0560">Oxidoreductase</keyword>
<dbReference type="SUPFAM" id="SSF47240">
    <property type="entry name" value="Ferritin-like"/>
    <property type="match status" value="1"/>
</dbReference>
<evidence type="ECO:0000256" key="3">
    <source>
        <dbReference type="ARBA" id="ARBA00022723"/>
    </source>
</evidence>
<dbReference type="Proteomes" id="UP001165090">
    <property type="component" value="Unassembled WGS sequence"/>
</dbReference>
<gene>
    <name evidence="11" type="ORF">VaNZ11_009404</name>
</gene>
<organism evidence="11 12">
    <name type="scientific">Volvox africanus</name>
    <dbReference type="NCBI Taxonomy" id="51714"/>
    <lineage>
        <taxon>Eukaryota</taxon>
        <taxon>Viridiplantae</taxon>
        <taxon>Chlorophyta</taxon>
        <taxon>core chlorophytes</taxon>
        <taxon>Chlorophyceae</taxon>
        <taxon>CS clade</taxon>
        <taxon>Chlamydomonadales</taxon>
        <taxon>Volvocaceae</taxon>
        <taxon>Volvox</taxon>
    </lineage>
</organism>
<dbReference type="Pfam" id="PF00210">
    <property type="entry name" value="Ferritin"/>
    <property type="match status" value="1"/>
</dbReference>
<evidence type="ECO:0000256" key="8">
    <source>
        <dbReference type="RuleBase" id="RU361145"/>
    </source>
</evidence>
<keyword evidence="2 8" id="KW-0409">Iron storage</keyword>
<evidence type="ECO:0000313" key="12">
    <source>
        <dbReference type="Proteomes" id="UP001165090"/>
    </source>
</evidence>
<evidence type="ECO:0000259" key="10">
    <source>
        <dbReference type="PROSITE" id="PS50905"/>
    </source>
</evidence>
<feature type="domain" description="Ferritin-like diiron" evidence="10">
    <location>
        <begin position="1"/>
        <end position="111"/>
    </location>
</feature>
<dbReference type="InterPro" id="IPR008331">
    <property type="entry name" value="Ferritin_DPS_dom"/>
</dbReference>
<dbReference type="PANTHER" id="PTHR11431">
    <property type="entry name" value="FERRITIN"/>
    <property type="match status" value="1"/>
</dbReference>
<comment type="function">
    <text evidence="8">Stores iron in a soluble, non-toxic, readily available form. Important for iron homeostasis. Iron is taken up in the ferrous form and deposited as ferric hydroxides after oxidation.</text>
</comment>
<dbReference type="EMBL" id="BSDZ01000025">
    <property type="protein sequence ID" value="GLI65788.1"/>
    <property type="molecule type" value="Genomic_DNA"/>
</dbReference>
<dbReference type="InterPro" id="IPR012347">
    <property type="entry name" value="Ferritin-like"/>
</dbReference>
<dbReference type="Gene3D" id="1.20.1260.10">
    <property type="match status" value="1"/>
</dbReference>
<reference evidence="11 12" key="1">
    <citation type="journal article" date="2023" name="IScience">
        <title>Expanded male sex-determining region conserved during the evolution of homothallism in the green alga Volvox.</title>
        <authorList>
            <person name="Yamamoto K."/>
            <person name="Matsuzaki R."/>
            <person name="Mahakham W."/>
            <person name="Heman W."/>
            <person name="Sekimoto H."/>
            <person name="Kawachi M."/>
            <person name="Minakuchi Y."/>
            <person name="Toyoda A."/>
            <person name="Nozaki H."/>
        </authorList>
    </citation>
    <scope>NUCLEOTIDE SEQUENCE [LARGE SCALE GENOMIC DNA]</scope>
    <source>
        <strain evidence="11 12">NIES-4468</strain>
    </source>
</reference>
<evidence type="ECO:0000256" key="1">
    <source>
        <dbReference type="ARBA" id="ARBA00007513"/>
    </source>
</evidence>
<keyword evidence="3 8" id="KW-0479">Metal-binding</keyword>
<evidence type="ECO:0000313" key="11">
    <source>
        <dbReference type="EMBL" id="GLI65788.1"/>
    </source>
</evidence>
<evidence type="ECO:0000256" key="5">
    <source>
        <dbReference type="ARBA" id="ARBA00025111"/>
    </source>
</evidence>
<feature type="region of interest" description="Disordered" evidence="9">
    <location>
        <begin position="1"/>
        <end position="29"/>
    </location>
</feature>
<comment type="subunit">
    <text evidence="6">Oligomer of 24 subunits. There are two types of subunits: L (light) chain and H (heavy) chain. The major chain can be light or heavy, depending on the species and tissue type. The functional molecule forms a roughly spherical shell with a diameter of 12 nm and contains a central cavity into which the insoluble mineral iron core is deposited.</text>
</comment>
<dbReference type="InterPro" id="IPR009040">
    <property type="entry name" value="Ferritin-like_diiron"/>
</dbReference>
<keyword evidence="12" id="KW-1185">Reference proteome</keyword>
<comment type="caution">
    <text evidence="11">The sequence shown here is derived from an EMBL/GenBank/DDBJ whole genome shotgun (WGS) entry which is preliminary data.</text>
</comment>
<dbReference type="PROSITE" id="PS50905">
    <property type="entry name" value="FERRITIN_LIKE"/>
    <property type="match status" value="1"/>
</dbReference>
<evidence type="ECO:0000256" key="6">
    <source>
        <dbReference type="ARBA" id="ARBA00026060"/>
    </source>
</evidence>
<feature type="compositionally biased region" description="Pro residues" evidence="9">
    <location>
        <begin position="1"/>
        <end position="11"/>
    </location>
</feature>
<evidence type="ECO:0000256" key="2">
    <source>
        <dbReference type="ARBA" id="ARBA00022434"/>
    </source>
</evidence>
<feature type="non-terminal residue" evidence="11">
    <location>
        <position position="1"/>
    </location>
</feature>
<proteinExistence type="inferred from homology"/>
<comment type="similarity">
    <text evidence="1 8">Belongs to the ferritin family.</text>
</comment>
<protein>
    <recommendedName>
        <fullName evidence="8">Ferritin</fullName>
        <ecNumber evidence="8">1.16.3.1</ecNumber>
    </recommendedName>
</protein>
<evidence type="ECO:0000256" key="7">
    <source>
        <dbReference type="ARBA" id="ARBA00047990"/>
    </source>
</evidence>
<dbReference type="EC" id="1.16.3.1" evidence="8"/>
<name>A0ABQ5S8M9_9CHLO</name>
<accession>A0ABQ5S8M9</accession>
<dbReference type="InterPro" id="IPR009078">
    <property type="entry name" value="Ferritin-like_SF"/>
</dbReference>
<evidence type="ECO:0000256" key="4">
    <source>
        <dbReference type="ARBA" id="ARBA00023004"/>
    </source>
</evidence>
<keyword evidence="4 8" id="KW-0408">Iron</keyword>
<dbReference type="InterPro" id="IPR001519">
    <property type="entry name" value="Ferritin"/>
</dbReference>
<sequence>LSSVPPMPSAPDPSLAGPRPQAQRGGRVKLMPLAPPETEYWHPEKGDALHATELALSLEKLNFTKLRELHDVASAAGDADATHFLEDNLLHEQSKDVKAAAVLVSKVHRAGRGHGIFHIDSMLSDEYGKEDGVV</sequence>
<dbReference type="PANTHER" id="PTHR11431:SF75">
    <property type="entry name" value="FERRITIN"/>
    <property type="match status" value="1"/>
</dbReference>